<gene>
    <name evidence="1" type="ORF">OCV61_05335</name>
</gene>
<proteinExistence type="predicted"/>
<dbReference type="Proteomes" id="UP001652409">
    <property type="component" value="Unassembled WGS sequence"/>
</dbReference>
<accession>A0ABT2TT47</accession>
<sequence length="90" mass="10040">MEKRLNWKDNLVKAAGIPEDLAYGQPVVTVTGHRRAVIQNYRGILLYTSEKLVLRTSHGIVTVCGKDLQILSYCGDEMEITGWIGDIHLG</sequence>
<keyword evidence="2" id="KW-1185">Reference proteome</keyword>
<reference evidence="1 2" key="1">
    <citation type="journal article" date="2021" name="ISME Commun">
        <title>Automated analysis of genomic sequences facilitates high-throughput and comprehensive description of bacteria.</title>
        <authorList>
            <person name="Hitch T.C.A."/>
        </authorList>
    </citation>
    <scope>NUCLEOTIDE SEQUENCE [LARGE SCALE GENOMIC DNA]</scope>
    <source>
        <strain evidence="1 2">Sanger_23</strain>
    </source>
</reference>
<dbReference type="EMBL" id="JAOQJL010000008">
    <property type="protein sequence ID" value="MCU6764836.1"/>
    <property type="molecule type" value="Genomic_DNA"/>
</dbReference>
<evidence type="ECO:0000313" key="1">
    <source>
        <dbReference type="EMBL" id="MCU6764836.1"/>
    </source>
</evidence>
<name>A0ABT2TT47_9FIRM</name>
<dbReference type="RefSeq" id="WP_158420925.1">
    <property type="nucleotide sequence ID" value="NZ_JAOQJL010000008.1"/>
</dbReference>
<comment type="caution">
    <text evidence="1">The sequence shown here is derived from an EMBL/GenBank/DDBJ whole genome shotgun (WGS) entry which is preliminary data.</text>
</comment>
<dbReference type="Pfam" id="PF07873">
    <property type="entry name" value="YabP"/>
    <property type="match status" value="1"/>
</dbReference>
<evidence type="ECO:0000313" key="2">
    <source>
        <dbReference type="Proteomes" id="UP001652409"/>
    </source>
</evidence>
<protein>
    <submittedName>
        <fullName evidence="1">YabP/YqfC family sporulation protein</fullName>
    </submittedName>
</protein>
<dbReference type="InterPro" id="IPR022476">
    <property type="entry name" value="Spore_YabP/YqfC"/>
</dbReference>
<organism evidence="1 2">
    <name type="scientific">Blautia ammoniilytica</name>
    <dbReference type="NCBI Taxonomy" id="2981782"/>
    <lineage>
        <taxon>Bacteria</taxon>
        <taxon>Bacillati</taxon>
        <taxon>Bacillota</taxon>
        <taxon>Clostridia</taxon>
        <taxon>Lachnospirales</taxon>
        <taxon>Lachnospiraceae</taxon>
        <taxon>Blautia</taxon>
    </lineage>
</organism>